<comment type="caution">
    <text evidence="1">The sequence shown here is derived from an EMBL/GenBank/DDBJ whole genome shotgun (WGS) entry which is preliminary data.</text>
</comment>
<evidence type="ECO:0000313" key="2">
    <source>
        <dbReference type="Proteomes" id="UP000292052"/>
    </source>
</evidence>
<organism evidence="1 2">
    <name type="scientific">Asbolus verrucosus</name>
    <name type="common">Desert ironclad beetle</name>
    <dbReference type="NCBI Taxonomy" id="1661398"/>
    <lineage>
        <taxon>Eukaryota</taxon>
        <taxon>Metazoa</taxon>
        <taxon>Ecdysozoa</taxon>
        <taxon>Arthropoda</taxon>
        <taxon>Hexapoda</taxon>
        <taxon>Insecta</taxon>
        <taxon>Pterygota</taxon>
        <taxon>Neoptera</taxon>
        <taxon>Endopterygota</taxon>
        <taxon>Coleoptera</taxon>
        <taxon>Polyphaga</taxon>
        <taxon>Cucujiformia</taxon>
        <taxon>Tenebrionidae</taxon>
        <taxon>Pimeliinae</taxon>
        <taxon>Asbolus</taxon>
    </lineage>
</organism>
<dbReference type="STRING" id="1661398.A0A482VKR8"/>
<sequence>MYQVRIRNGFIKVKSKTSTVQRIRKQISCKMLPKEEQQYSYEIQNNIQRLCRRNLISEQFILIAAHCIYPQQFAIVKWIRLSDLDIESTTDDAKPQDFKISEIFVQTLVSLPRCSSI</sequence>
<name>A0A482VKR8_ASBVE</name>
<dbReference type="SUPFAM" id="SSF50494">
    <property type="entry name" value="Trypsin-like serine proteases"/>
    <property type="match status" value="1"/>
</dbReference>
<reference evidence="1 2" key="1">
    <citation type="submission" date="2017-03" db="EMBL/GenBank/DDBJ databases">
        <title>Genome of the blue death feigning beetle - Asbolus verrucosus.</title>
        <authorList>
            <person name="Rider S.D."/>
        </authorList>
    </citation>
    <scope>NUCLEOTIDE SEQUENCE [LARGE SCALE GENOMIC DNA]</scope>
    <source>
        <strain evidence="1">Butters</strain>
        <tissue evidence="1">Head and leg muscle</tissue>
    </source>
</reference>
<dbReference type="Gene3D" id="2.40.10.10">
    <property type="entry name" value="Trypsin-like serine proteases"/>
    <property type="match status" value="1"/>
</dbReference>
<gene>
    <name evidence="1" type="ORF">BDFB_010016</name>
</gene>
<keyword evidence="2" id="KW-1185">Reference proteome</keyword>
<dbReference type="OrthoDB" id="6339452at2759"/>
<dbReference type="InterPro" id="IPR009003">
    <property type="entry name" value="Peptidase_S1_PA"/>
</dbReference>
<dbReference type="InterPro" id="IPR043504">
    <property type="entry name" value="Peptidase_S1_PA_chymotrypsin"/>
</dbReference>
<dbReference type="Proteomes" id="UP000292052">
    <property type="component" value="Unassembled WGS sequence"/>
</dbReference>
<accession>A0A482VKR8</accession>
<dbReference type="EMBL" id="QDEB01090824">
    <property type="protein sequence ID" value="RZC33206.1"/>
    <property type="molecule type" value="Genomic_DNA"/>
</dbReference>
<evidence type="ECO:0000313" key="1">
    <source>
        <dbReference type="EMBL" id="RZC33206.1"/>
    </source>
</evidence>
<proteinExistence type="predicted"/>
<protein>
    <submittedName>
        <fullName evidence="1">Trypsin domain containing protein</fullName>
    </submittedName>
</protein>
<dbReference type="AlphaFoldDB" id="A0A482VKR8"/>